<accession>A0A1H9VXI9</accession>
<name>A0A1H9VXI9_9BACI</name>
<gene>
    <name evidence="4" type="ORF">SAMN05518684_11353</name>
</gene>
<reference evidence="5" key="1">
    <citation type="submission" date="2016-10" db="EMBL/GenBank/DDBJ databases">
        <authorList>
            <person name="Varghese N."/>
            <person name="Submissions S."/>
        </authorList>
    </citation>
    <scope>NUCLEOTIDE SEQUENCE [LARGE SCALE GENOMIC DNA]</scope>
    <source>
        <strain evidence="5">S9</strain>
    </source>
</reference>
<dbReference type="InterPro" id="IPR006140">
    <property type="entry name" value="D-isomer_DH_NAD-bd"/>
</dbReference>
<dbReference type="Gene3D" id="3.40.50.720">
    <property type="entry name" value="NAD(P)-binding Rossmann-like Domain"/>
    <property type="match status" value="2"/>
</dbReference>
<dbReference type="GO" id="GO:0016491">
    <property type="term" value="F:oxidoreductase activity"/>
    <property type="evidence" value="ECO:0007669"/>
    <property type="project" value="UniProtKB-KW"/>
</dbReference>
<dbReference type="InterPro" id="IPR036291">
    <property type="entry name" value="NAD(P)-bd_dom_sf"/>
</dbReference>
<evidence type="ECO:0000256" key="2">
    <source>
        <dbReference type="ARBA" id="ARBA00023027"/>
    </source>
</evidence>
<organism evidence="4 5">
    <name type="scientific">Salipaludibacillus aurantiacus</name>
    <dbReference type="NCBI Taxonomy" id="1601833"/>
    <lineage>
        <taxon>Bacteria</taxon>
        <taxon>Bacillati</taxon>
        <taxon>Bacillota</taxon>
        <taxon>Bacilli</taxon>
        <taxon>Bacillales</taxon>
        <taxon>Bacillaceae</taxon>
    </lineage>
</organism>
<dbReference type="Pfam" id="PF02826">
    <property type="entry name" value="2-Hacid_dh_C"/>
    <property type="match status" value="1"/>
</dbReference>
<dbReference type="OrthoDB" id="9805416at2"/>
<sequence>MKISTILFASPMAKDIEHIFNSKKVAGDKQFRFRTEEEVTEDDYKWADAFIAFKRPPNFSFGNIKWVHSFGAGVDKILKDIDWKEDVLLTRTVCSFGQRMSEYCLSYILRDVQNHLRYEKMQAEKNWKLAAPTPLQEKQAVVYGTGVIGREVAETLASFGMTVYGVSLSGTQKEPFRKVYSSKEPLNDAVAEANYVINTMPLTNETRKVLNKDVLTRWTDAVFINVGRGESVDNEALLQALDNGHIRQAVLDVFESEPLPQDDPFWSHPKVIVTPHISAVTTPEEGVDCFLNTLYKLENGEAVGNAVDLNRGF</sequence>
<protein>
    <submittedName>
        <fullName evidence="4">Phosphoglycerate dehydrogenase</fullName>
    </submittedName>
</protein>
<dbReference type="AlphaFoldDB" id="A0A1H9VXI9"/>
<keyword evidence="5" id="KW-1185">Reference proteome</keyword>
<dbReference type="CDD" id="cd05300">
    <property type="entry name" value="2-Hacid_dh_1"/>
    <property type="match status" value="1"/>
</dbReference>
<evidence type="ECO:0000313" key="4">
    <source>
        <dbReference type="EMBL" id="SES26510.1"/>
    </source>
</evidence>
<feature type="domain" description="D-isomer specific 2-hydroxyacid dehydrogenase NAD-binding" evidence="3">
    <location>
        <begin position="106"/>
        <end position="278"/>
    </location>
</feature>
<dbReference type="SUPFAM" id="SSF51735">
    <property type="entry name" value="NAD(P)-binding Rossmann-fold domains"/>
    <property type="match status" value="1"/>
</dbReference>
<keyword evidence="1" id="KW-0560">Oxidoreductase</keyword>
<keyword evidence="2" id="KW-0520">NAD</keyword>
<proteinExistence type="predicted"/>
<evidence type="ECO:0000256" key="1">
    <source>
        <dbReference type="ARBA" id="ARBA00023002"/>
    </source>
</evidence>
<dbReference type="RefSeq" id="WP_093053990.1">
    <property type="nucleotide sequence ID" value="NZ_FOGT01000013.1"/>
</dbReference>
<dbReference type="GO" id="GO:0051287">
    <property type="term" value="F:NAD binding"/>
    <property type="evidence" value="ECO:0007669"/>
    <property type="project" value="InterPro"/>
</dbReference>
<evidence type="ECO:0000259" key="3">
    <source>
        <dbReference type="Pfam" id="PF02826"/>
    </source>
</evidence>
<dbReference type="STRING" id="1601833.SAMN05518684_11353"/>
<dbReference type="PANTHER" id="PTHR43333:SF1">
    <property type="entry name" value="D-ISOMER SPECIFIC 2-HYDROXYACID DEHYDROGENASE NAD-BINDING DOMAIN-CONTAINING PROTEIN"/>
    <property type="match status" value="1"/>
</dbReference>
<dbReference type="EMBL" id="FOGT01000013">
    <property type="protein sequence ID" value="SES26510.1"/>
    <property type="molecule type" value="Genomic_DNA"/>
</dbReference>
<evidence type="ECO:0000313" key="5">
    <source>
        <dbReference type="Proteomes" id="UP000198571"/>
    </source>
</evidence>
<dbReference type="Proteomes" id="UP000198571">
    <property type="component" value="Unassembled WGS sequence"/>
</dbReference>
<dbReference type="PANTHER" id="PTHR43333">
    <property type="entry name" value="2-HACID_DH_C DOMAIN-CONTAINING PROTEIN"/>
    <property type="match status" value="1"/>
</dbReference>